<dbReference type="InterPro" id="IPR002933">
    <property type="entry name" value="Peptidase_M20"/>
</dbReference>
<keyword evidence="1" id="KW-0479">Metal-binding</keyword>
<dbReference type="PANTHER" id="PTHR43808">
    <property type="entry name" value="ACETYLORNITHINE DEACETYLASE"/>
    <property type="match status" value="1"/>
</dbReference>
<accession>A0A6J1E2F9</accession>
<feature type="domain" description="Peptidase M20 dimerisation" evidence="3">
    <location>
        <begin position="209"/>
        <end position="319"/>
    </location>
</feature>
<dbReference type="SUPFAM" id="SSF55031">
    <property type="entry name" value="Bacterial exopeptidase dimerisation domain"/>
    <property type="match status" value="1"/>
</dbReference>
<evidence type="ECO:0000313" key="5">
    <source>
        <dbReference type="RefSeq" id="XP_022159459.1"/>
    </source>
</evidence>
<gene>
    <name evidence="5" type="primary">LOC111025872</name>
</gene>
<sequence length="442" mass="49282">MSAMGSSPSIKDILGELEKDSYIPLLSKLIGESRYVQNNPPDLIPEEDKVINHVLDILLPLRFDNGGPLEIYHVSYSPGRGNLIVKYPGTEPNRLVSFVGSHLDVVTADDKDPVWQFDPFSLSIEEDRLQGRGTTDCLGHVALLTELLKKLGETKIKLKNSVVVIFIASEENNSIQNIGVEQLWADGYFKELKDGPLYWIDTSDSQPCIGTGGSITWKLVTTGKLFHSGFPDKAINPLELAMEALKVIQTRFYEDFPRREEEVVYKFTIPSTMKPTAWSYPGGSLNQIPGECTIEGDVRLTPFYDVNDVITKLQEYVEYINTHLETLDTRGPVSKYILPDGTRGKLVIECGEPISGVACDLNSRGYKVLYNATEEVLGVVKPYSLTGSLPLIRDLKDQGYDVQAIGYGLTDAYHAENEYCLYKDMANGYKVFASIISQLEED</sequence>
<dbReference type="GO" id="GO:0046872">
    <property type="term" value="F:metal ion binding"/>
    <property type="evidence" value="ECO:0007669"/>
    <property type="project" value="UniProtKB-KW"/>
</dbReference>
<reference evidence="5" key="1">
    <citation type="submission" date="2025-08" db="UniProtKB">
        <authorList>
            <consortium name="RefSeq"/>
        </authorList>
    </citation>
    <scope>IDENTIFICATION</scope>
</reference>
<dbReference type="OrthoDB" id="7832001at2759"/>
<keyword evidence="4" id="KW-1185">Reference proteome</keyword>
<dbReference type="Gene3D" id="3.30.70.360">
    <property type="match status" value="1"/>
</dbReference>
<keyword evidence="2" id="KW-0378">Hydrolase</keyword>
<dbReference type="AlphaFoldDB" id="A0A6J1E2F9"/>
<dbReference type="GeneID" id="111025872"/>
<dbReference type="Proteomes" id="UP000504603">
    <property type="component" value="Unplaced"/>
</dbReference>
<dbReference type="InterPro" id="IPR036264">
    <property type="entry name" value="Bact_exopeptidase_dim_dom"/>
</dbReference>
<name>A0A6J1E2F9_MOMCH</name>
<dbReference type="InterPro" id="IPR011650">
    <property type="entry name" value="Peptidase_M20_dimer"/>
</dbReference>
<dbReference type="KEGG" id="mcha:111025872"/>
<dbReference type="Pfam" id="PF01546">
    <property type="entry name" value="Peptidase_M20"/>
    <property type="match status" value="1"/>
</dbReference>
<evidence type="ECO:0000259" key="3">
    <source>
        <dbReference type="Pfam" id="PF07687"/>
    </source>
</evidence>
<dbReference type="Pfam" id="PF07687">
    <property type="entry name" value="M20_dimer"/>
    <property type="match status" value="1"/>
</dbReference>
<proteinExistence type="predicted"/>
<dbReference type="GO" id="GO:0016787">
    <property type="term" value="F:hydrolase activity"/>
    <property type="evidence" value="ECO:0007669"/>
    <property type="project" value="UniProtKB-KW"/>
</dbReference>
<organism evidence="4 5">
    <name type="scientific">Momordica charantia</name>
    <name type="common">Bitter gourd</name>
    <name type="synonym">Balsam pear</name>
    <dbReference type="NCBI Taxonomy" id="3673"/>
    <lineage>
        <taxon>Eukaryota</taxon>
        <taxon>Viridiplantae</taxon>
        <taxon>Streptophyta</taxon>
        <taxon>Embryophyta</taxon>
        <taxon>Tracheophyta</taxon>
        <taxon>Spermatophyta</taxon>
        <taxon>Magnoliopsida</taxon>
        <taxon>eudicotyledons</taxon>
        <taxon>Gunneridae</taxon>
        <taxon>Pentapetalae</taxon>
        <taxon>rosids</taxon>
        <taxon>fabids</taxon>
        <taxon>Cucurbitales</taxon>
        <taxon>Cucurbitaceae</taxon>
        <taxon>Momordiceae</taxon>
        <taxon>Momordica</taxon>
    </lineage>
</organism>
<evidence type="ECO:0000313" key="4">
    <source>
        <dbReference type="Proteomes" id="UP000504603"/>
    </source>
</evidence>
<dbReference type="Gene3D" id="3.40.630.10">
    <property type="entry name" value="Zn peptidases"/>
    <property type="match status" value="1"/>
</dbReference>
<evidence type="ECO:0000256" key="1">
    <source>
        <dbReference type="ARBA" id="ARBA00022723"/>
    </source>
</evidence>
<dbReference type="RefSeq" id="XP_022159459.1">
    <property type="nucleotide sequence ID" value="XM_022303767.1"/>
</dbReference>
<dbReference type="InterPro" id="IPR050072">
    <property type="entry name" value="Peptidase_M20A"/>
</dbReference>
<protein>
    <submittedName>
        <fullName evidence="5">Acetylornithine deacetylase-like</fullName>
    </submittedName>
</protein>
<evidence type="ECO:0000256" key="2">
    <source>
        <dbReference type="ARBA" id="ARBA00022801"/>
    </source>
</evidence>
<dbReference type="SUPFAM" id="SSF53187">
    <property type="entry name" value="Zn-dependent exopeptidases"/>
    <property type="match status" value="1"/>
</dbReference>
<dbReference type="PANTHER" id="PTHR43808:SF3">
    <property type="entry name" value="ACETYLORNITHINE DEACETYLASE"/>
    <property type="match status" value="1"/>
</dbReference>